<dbReference type="AlphaFoldDB" id="A0A7S4JSU3"/>
<organism evidence="2">
    <name type="scientific">Guillardia theta</name>
    <name type="common">Cryptophyte</name>
    <name type="synonym">Cryptomonas phi</name>
    <dbReference type="NCBI Taxonomy" id="55529"/>
    <lineage>
        <taxon>Eukaryota</taxon>
        <taxon>Cryptophyceae</taxon>
        <taxon>Pyrenomonadales</taxon>
        <taxon>Geminigeraceae</taxon>
        <taxon>Guillardia</taxon>
    </lineage>
</organism>
<reference evidence="2" key="1">
    <citation type="submission" date="2021-01" db="EMBL/GenBank/DDBJ databases">
        <authorList>
            <person name="Corre E."/>
            <person name="Pelletier E."/>
            <person name="Niang G."/>
            <person name="Scheremetjew M."/>
            <person name="Finn R."/>
            <person name="Kale V."/>
            <person name="Holt S."/>
            <person name="Cochrane G."/>
            <person name="Meng A."/>
            <person name="Brown T."/>
            <person name="Cohen L."/>
        </authorList>
    </citation>
    <scope>NUCLEOTIDE SEQUENCE</scope>
    <source>
        <strain evidence="2">CCMP 2712</strain>
    </source>
</reference>
<evidence type="ECO:0000313" key="2">
    <source>
        <dbReference type="EMBL" id="CAE2272997.1"/>
    </source>
</evidence>
<proteinExistence type="predicted"/>
<gene>
    <name evidence="2" type="ORF">GTHE00462_LOCUS7350</name>
</gene>
<accession>A0A7S4JSU3</accession>
<dbReference type="EMBL" id="HBKN01009349">
    <property type="protein sequence ID" value="CAE2272997.1"/>
    <property type="molecule type" value="Transcribed_RNA"/>
</dbReference>
<feature type="region of interest" description="Disordered" evidence="1">
    <location>
        <begin position="1"/>
        <end position="35"/>
    </location>
</feature>
<name>A0A7S4JSU3_GUITH</name>
<sequence>MESGSWQWEDDAAPSAPGLQEREAARPRTMGCPAGSAMAHAPAILRLQAPKANACAGRSLSTNLKPMSFGHLGSLNQQSKARQELKDLVKIEATETHAARKGSMVMHFANHPIRAAQATTKHSLNASLEKFSAHIPSNIGGSLPEKLAAAGNKGLVVEERAKRSRPLCITYCDGMSSSKDVSSYRQPKQPKISEKLLCKPRSYAPARVDMAAGTLLSHSHEWTDSSVTVLPTCKFVSKRVGTTCEHPPIKSLHKRGHLSVACSAGHQWVWCAECCNCTRSCTADGQRKRGCTNPVHWFERDAFDTGKRNHMNRHRK</sequence>
<evidence type="ECO:0000256" key="1">
    <source>
        <dbReference type="SAM" id="MobiDB-lite"/>
    </source>
</evidence>
<protein>
    <submittedName>
        <fullName evidence="2">Uncharacterized protein</fullName>
    </submittedName>
</protein>